<comment type="caution">
    <text evidence="2">The sequence shown here is derived from an EMBL/GenBank/DDBJ whole genome shotgun (WGS) entry which is preliminary data.</text>
</comment>
<dbReference type="Pfam" id="PF13499">
    <property type="entry name" value="EF-hand_7"/>
    <property type="match status" value="1"/>
</dbReference>
<evidence type="ECO:0000313" key="2">
    <source>
        <dbReference type="EMBL" id="GHD13375.1"/>
    </source>
</evidence>
<gene>
    <name evidence="2" type="ORF">GCM10010334_71450</name>
</gene>
<organism evidence="2 3">
    <name type="scientific">Streptomyces finlayi</name>
    <dbReference type="NCBI Taxonomy" id="67296"/>
    <lineage>
        <taxon>Bacteria</taxon>
        <taxon>Bacillati</taxon>
        <taxon>Actinomycetota</taxon>
        <taxon>Actinomycetes</taxon>
        <taxon>Kitasatosporales</taxon>
        <taxon>Streptomycetaceae</taxon>
        <taxon>Streptomyces</taxon>
    </lineage>
</organism>
<dbReference type="InterPro" id="IPR011992">
    <property type="entry name" value="EF-hand-dom_pair"/>
</dbReference>
<dbReference type="InterPro" id="IPR018247">
    <property type="entry name" value="EF_Hand_1_Ca_BS"/>
</dbReference>
<feature type="domain" description="EF-hand" evidence="1">
    <location>
        <begin position="82"/>
        <end position="117"/>
    </location>
</feature>
<feature type="domain" description="EF-hand" evidence="1">
    <location>
        <begin position="29"/>
        <end position="64"/>
    </location>
</feature>
<sequence length="205" mass="22233">MEGRVARLVSALAPTTTIREGFSVSELDDYRAKMAARFHTFDHDGDGHLTRQDFQLMAQKAARAFPGPRSDGQDQTAPLAEAADQYWNGMAALADADRDGRITREEFIGAALSGMHQDPEGFARIALPWHQAVFTAADHDGDQRVSVAAVECMLVALGADPAQARRVAAEHRTDADGLVTENEVLSAVAAYYTTSTPQQAFTMPR</sequence>
<protein>
    <submittedName>
        <fullName evidence="2">Calcium-binding protein</fullName>
    </submittedName>
</protein>
<dbReference type="Proteomes" id="UP000638353">
    <property type="component" value="Unassembled WGS sequence"/>
</dbReference>
<accession>A0A919CEN2</accession>
<dbReference type="EMBL" id="BMVC01000019">
    <property type="protein sequence ID" value="GHD13375.1"/>
    <property type="molecule type" value="Genomic_DNA"/>
</dbReference>
<dbReference type="SMART" id="SM00054">
    <property type="entry name" value="EFh"/>
    <property type="match status" value="3"/>
</dbReference>
<proteinExistence type="predicted"/>
<evidence type="ECO:0000313" key="3">
    <source>
        <dbReference type="Proteomes" id="UP000638353"/>
    </source>
</evidence>
<dbReference type="GO" id="GO:0005509">
    <property type="term" value="F:calcium ion binding"/>
    <property type="evidence" value="ECO:0007669"/>
    <property type="project" value="InterPro"/>
</dbReference>
<reference evidence="2" key="2">
    <citation type="submission" date="2020-09" db="EMBL/GenBank/DDBJ databases">
        <authorList>
            <person name="Sun Q."/>
            <person name="Ohkuma M."/>
        </authorList>
    </citation>
    <scope>NUCLEOTIDE SEQUENCE</scope>
    <source>
        <strain evidence="2">JCM 4637</strain>
    </source>
</reference>
<dbReference type="CDD" id="cd00051">
    <property type="entry name" value="EFh"/>
    <property type="match status" value="1"/>
</dbReference>
<dbReference type="SUPFAM" id="SSF47473">
    <property type="entry name" value="EF-hand"/>
    <property type="match status" value="1"/>
</dbReference>
<name>A0A919CEN2_9ACTN</name>
<dbReference type="PROSITE" id="PS50222">
    <property type="entry name" value="EF_HAND_2"/>
    <property type="match status" value="2"/>
</dbReference>
<dbReference type="Gene3D" id="1.10.238.10">
    <property type="entry name" value="EF-hand"/>
    <property type="match status" value="1"/>
</dbReference>
<dbReference type="PROSITE" id="PS00018">
    <property type="entry name" value="EF_HAND_1"/>
    <property type="match status" value="2"/>
</dbReference>
<reference evidence="2" key="1">
    <citation type="journal article" date="2014" name="Int. J. Syst. Evol. Microbiol.">
        <title>Complete genome sequence of Corynebacterium casei LMG S-19264T (=DSM 44701T), isolated from a smear-ripened cheese.</title>
        <authorList>
            <consortium name="US DOE Joint Genome Institute (JGI-PGF)"/>
            <person name="Walter F."/>
            <person name="Albersmeier A."/>
            <person name="Kalinowski J."/>
            <person name="Ruckert C."/>
        </authorList>
    </citation>
    <scope>NUCLEOTIDE SEQUENCE</scope>
    <source>
        <strain evidence="2">JCM 4637</strain>
    </source>
</reference>
<dbReference type="AlphaFoldDB" id="A0A919CEN2"/>
<dbReference type="InterPro" id="IPR002048">
    <property type="entry name" value="EF_hand_dom"/>
</dbReference>
<evidence type="ECO:0000259" key="1">
    <source>
        <dbReference type="PROSITE" id="PS50222"/>
    </source>
</evidence>